<reference evidence="2 4" key="1">
    <citation type="submission" date="2020-05" db="EMBL/GenBank/DDBJ databases">
        <title>Complete genome of Clostridium estertheticum subspecies estertheticum, isolated from Vacuum packed lamb meat from New Zealand imported to Switzerland.</title>
        <authorList>
            <person name="Wambui J."/>
            <person name="Stevens M.J.A."/>
            <person name="Stephan R."/>
        </authorList>
    </citation>
    <scope>NUCLEOTIDE SEQUENCE [LARGE SCALE GENOMIC DNA]</scope>
    <source>
        <strain evidence="2 4">CEST001</strain>
    </source>
</reference>
<keyword evidence="1" id="KW-1133">Transmembrane helix</keyword>
<name>A0A7Y3SS75_9CLOT</name>
<keyword evidence="1" id="KW-0812">Transmembrane</keyword>
<accession>A0A7Y3SS75</accession>
<dbReference type="AlphaFoldDB" id="A0A7Y3SS75"/>
<keyword evidence="1" id="KW-0472">Membrane</keyword>
<dbReference type="Proteomes" id="UP001164733">
    <property type="component" value="Chromosome"/>
</dbReference>
<feature type="transmembrane region" description="Helical" evidence="1">
    <location>
        <begin position="39"/>
        <end position="57"/>
    </location>
</feature>
<proteinExistence type="predicted"/>
<protein>
    <submittedName>
        <fullName evidence="2">Uncharacterized protein</fullName>
    </submittedName>
</protein>
<gene>
    <name evidence="2" type="ORF">HLQ16_00350</name>
    <name evidence="3" type="ORF">LL038_10805</name>
</gene>
<organism evidence="2 4">
    <name type="scientific">Clostridium estertheticum</name>
    <dbReference type="NCBI Taxonomy" id="238834"/>
    <lineage>
        <taxon>Bacteria</taxon>
        <taxon>Bacillati</taxon>
        <taxon>Bacillota</taxon>
        <taxon>Clostridia</taxon>
        <taxon>Eubacteriales</taxon>
        <taxon>Clostridiaceae</taxon>
        <taxon>Clostridium</taxon>
    </lineage>
</organism>
<reference evidence="3" key="2">
    <citation type="submission" date="2021-11" db="EMBL/GenBank/DDBJ databases">
        <title>Clostridia strains as spoilage organisms.</title>
        <authorList>
            <person name="Wambui J."/>
            <person name="Stevens M.J.A."/>
            <person name="Stephan R."/>
        </authorList>
    </citation>
    <scope>NUCLEOTIDE SEQUENCE</scope>
    <source>
        <strain evidence="3">CF009</strain>
    </source>
</reference>
<evidence type="ECO:0000256" key="1">
    <source>
        <dbReference type="SAM" id="Phobius"/>
    </source>
</evidence>
<feature type="transmembrane region" description="Helical" evidence="1">
    <location>
        <begin position="6"/>
        <end position="27"/>
    </location>
</feature>
<dbReference type="Proteomes" id="UP000531659">
    <property type="component" value="Unassembled WGS sequence"/>
</dbReference>
<evidence type="ECO:0000313" key="3">
    <source>
        <dbReference type="EMBL" id="WAG62682.1"/>
    </source>
</evidence>
<dbReference type="RefSeq" id="WP_171295260.1">
    <property type="nucleotide sequence ID" value="NZ_CP086239.1"/>
</dbReference>
<dbReference type="EMBL" id="CP086239">
    <property type="protein sequence ID" value="WAG62682.1"/>
    <property type="molecule type" value="Genomic_DNA"/>
</dbReference>
<sequence>MNLKLIMLIAAVILGIILNVFIGKAAVFLFKKDGTLSRLPIRVVGIMLIINGIPAIFDILK</sequence>
<evidence type="ECO:0000313" key="4">
    <source>
        <dbReference type="Proteomes" id="UP000531659"/>
    </source>
</evidence>
<dbReference type="EMBL" id="JABEYB010000001">
    <property type="protein sequence ID" value="NNU74394.1"/>
    <property type="molecule type" value="Genomic_DNA"/>
</dbReference>
<evidence type="ECO:0000313" key="2">
    <source>
        <dbReference type="EMBL" id="NNU74394.1"/>
    </source>
</evidence>